<sequence length="129" mass="14135">MSYNKLFSKTLLGLGLTFAISLPLLAAPIQTADSAEGEILTNEAGMSLYVFEKDQAGVSNCNDQCADNWPPLMATAKDKAEGDYGIIKRADGVLQWSYKEQPLYLWKDDKAAGDVFGDGKFDVWHLAKP</sequence>
<dbReference type="AlphaFoldDB" id="A0A1Y0D8P6"/>
<evidence type="ECO:0008006" key="4">
    <source>
        <dbReference type="Google" id="ProtNLM"/>
    </source>
</evidence>
<dbReference type="GO" id="GO:0043448">
    <property type="term" value="P:alkane catabolic process"/>
    <property type="evidence" value="ECO:0007669"/>
    <property type="project" value="TreeGrafter"/>
</dbReference>
<dbReference type="OrthoDB" id="9800666at2"/>
<gene>
    <name evidence="2" type="ORF">CBP31_04190</name>
</gene>
<keyword evidence="3" id="KW-1185">Reference proteome</keyword>
<reference evidence="2 3" key="1">
    <citation type="journal article" date="2014" name="Int. J. Syst. Evol. Microbiol.">
        <title>Oceanisphaera profunda sp. nov., a marine bacterium isolated from deep-sea sediment, and emended description of the genus Oceanisphaera.</title>
        <authorList>
            <person name="Xu Z."/>
            <person name="Zhang X.Y."/>
            <person name="Su H.N."/>
            <person name="Yu Z.C."/>
            <person name="Liu C."/>
            <person name="Li H."/>
            <person name="Chen X.L."/>
            <person name="Song X.Y."/>
            <person name="Xie B.B."/>
            <person name="Qin Q.L."/>
            <person name="Zhou B.C."/>
            <person name="Shi M."/>
            <person name="Huang Y."/>
            <person name="Zhang Y.Z."/>
        </authorList>
    </citation>
    <scope>NUCLEOTIDE SEQUENCE [LARGE SCALE GENOMIC DNA]</scope>
    <source>
        <strain evidence="2 3">SM1222</strain>
    </source>
</reference>
<dbReference type="KEGG" id="opf:CBP31_04190"/>
<name>A0A1Y0D8P6_9GAMM</name>
<protein>
    <recommendedName>
        <fullName evidence="4">Lipoprotein</fullName>
    </recommendedName>
</protein>
<dbReference type="PANTHER" id="PTHR39335:SF1">
    <property type="entry name" value="BLL4220 PROTEIN"/>
    <property type="match status" value="1"/>
</dbReference>
<evidence type="ECO:0000313" key="3">
    <source>
        <dbReference type="Proteomes" id="UP000243937"/>
    </source>
</evidence>
<dbReference type="Pfam" id="PF03640">
    <property type="entry name" value="Lipoprotein_15"/>
    <property type="match status" value="2"/>
</dbReference>
<dbReference type="Proteomes" id="UP000243937">
    <property type="component" value="Chromosome"/>
</dbReference>
<organism evidence="2 3">
    <name type="scientific">Oceanisphaera profunda</name>
    <dbReference type="NCBI Taxonomy" id="1416627"/>
    <lineage>
        <taxon>Bacteria</taxon>
        <taxon>Pseudomonadati</taxon>
        <taxon>Pseudomonadota</taxon>
        <taxon>Gammaproteobacteria</taxon>
        <taxon>Aeromonadales</taxon>
        <taxon>Aeromonadaceae</taxon>
        <taxon>Oceanisphaera</taxon>
    </lineage>
</organism>
<dbReference type="InterPro" id="IPR014558">
    <property type="entry name" value="UCP029720"/>
</dbReference>
<feature type="chain" id="PRO_5012507942" description="Lipoprotein" evidence="1">
    <location>
        <begin position="27"/>
        <end position="129"/>
    </location>
</feature>
<dbReference type="PANTHER" id="PTHR39335">
    <property type="entry name" value="BLL4220 PROTEIN"/>
    <property type="match status" value="1"/>
</dbReference>
<dbReference type="EMBL" id="CP021377">
    <property type="protein sequence ID" value="ART83933.1"/>
    <property type="molecule type" value="Genomic_DNA"/>
</dbReference>
<keyword evidence="1" id="KW-0732">Signal</keyword>
<feature type="signal peptide" evidence="1">
    <location>
        <begin position="1"/>
        <end position="26"/>
    </location>
</feature>
<dbReference type="InterPro" id="IPR005297">
    <property type="entry name" value="Lipoprotein_repeat"/>
</dbReference>
<proteinExistence type="predicted"/>
<dbReference type="PIRSF" id="PIRSF029720">
    <property type="entry name" value="UCP029720"/>
    <property type="match status" value="1"/>
</dbReference>
<evidence type="ECO:0000256" key="1">
    <source>
        <dbReference type="SAM" id="SignalP"/>
    </source>
</evidence>
<accession>A0A1Y0D8P6</accession>
<evidence type="ECO:0000313" key="2">
    <source>
        <dbReference type="EMBL" id="ART83933.1"/>
    </source>
</evidence>